<dbReference type="InterPro" id="IPR038499">
    <property type="entry name" value="BRO1_sf"/>
</dbReference>
<comment type="similarity">
    <text evidence="1">Belongs to the palC family.</text>
</comment>
<feature type="compositionally biased region" description="Polar residues" evidence="3">
    <location>
        <begin position="469"/>
        <end position="478"/>
    </location>
</feature>
<dbReference type="GO" id="GO:0005886">
    <property type="term" value="C:plasma membrane"/>
    <property type="evidence" value="ECO:0007669"/>
    <property type="project" value="TreeGrafter"/>
</dbReference>
<gene>
    <name evidence="5" type="ORF">BDY21DRAFT_286943</name>
</gene>
<proteinExistence type="inferred from homology"/>
<dbReference type="InterPro" id="IPR037505">
    <property type="entry name" value="pH-resp_palC"/>
</dbReference>
<evidence type="ECO:0000313" key="5">
    <source>
        <dbReference type="EMBL" id="KAF2456771.1"/>
    </source>
</evidence>
<evidence type="ECO:0000313" key="6">
    <source>
        <dbReference type="Proteomes" id="UP000799766"/>
    </source>
</evidence>
<reference evidence="5" key="1">
    <citation type="journal article" date="2020" name="Stud. Mycol.">
        <title>101 Dothideomycetes genomes: a test case for predicting lifestyles and emergence of pathogens.</title>
        <authorList>
            <person name="Haridas S."/>
            <person name="Albert R."/>
            <person name="Binder M."/>
            <person name="Bloem J."/>
            <person name="Labutti K."/>
            <person name="Salamov A."/>
            <person name="Andreopoulos B."/>
            <person name="Baker S."/>
            <person name="Barry K."/>
            <person name="Bills G."/>
            <person name="Bluhm B."/>
            <person name="Cannon C."/>
            <person name="Castanera R."/>
            <person name="Culley D."/>
            <person name="Daum C."/>
            <person name="Ezra D."/>
            <person name="Gonzalez J."/>
            <person name="Henrissat B."/>
            <person name="Kuo A."/>
            <person name="Liang C."/>
            <person name="Lipzen A."/>
            <person name="Lutzoni F."/>
            <person name="Magnuson J."/>
            <person name="Mondo S."/>
            <person name="Nolan M."/>
            <person name="Ohm R."/>
            <person name="Pangilinan J."/>
            <person name="Park H.-J."/>
            <person name="Ramirez L."/>
            <person name="Alfaro M."/>
            <person name="Sun H."/>
            <person name="Tritt A."/>
            <person name="Yoshinaga Y."/>
            <person name="Zwiers L.-H."/>
            <person name="Turgeon B."/>
            <person name="Goodwin S."/>
            <person name="Spatafora J."/>
            <person name="Crous P."/>
            <person name="Grigoriev I."/>
        </authorList>
    </citation>
    <scope>NUCLEOTIDE SEQUENCE</scope>
    <source>
        <strain evidence="5">ATCC 16933</strain>
    </source>
</reference>
<feature type="domain" description="BRO1" evidence="4">
    <location>
        <begin position="1"/>
        <end position="258"/>
    </location>
</feature>
<dbReference type="EMBL" id="MU001682">
    <property type="protein sequence ID" value="KAF2456771.1"/>
    <property type="molecule type" value="Genomic_DNA"/>
</dbReference>
<dbReference type="Proteomes" id="UP000799766">
    <property type="component" value="Unassembled WGS sequence"/>
</dbReference>
<dbReference type="InterPro" id="IPR004328">
    <property type="entry name" value="BRO1_dom"/>
</dbReference>
<organism evidence="5 6">
    <name type="scientific">Lineolata rhizophorae</name>
    <dbReference type="NCBI Taxonomy" id="578093"/>
    <lineage>
        <taxon>Eukaryota</taxon>
        <taxon>Fungi</taxon>
        <taxon>Dikarya</taxon>
        <taxon>Ascomycota</taxon>
        <taxon>Pezizomycotina</taxon>
        <taxon>Dothideomycetes</taxon>
        <taxon>Dothideomycetes incertae sedis</taxon>
        <taxon>Lineolatales</taxon>
        <taxon>Lineolataceae</taxon>
        <taxon>Lineolata</taxon>
    </lineage>
</organism>
<accession>A0A6A6NYH1</accession>
<dbReference type="OrthoDB" id="10266451at2759"/>
<dbReference type="PANTHER" id="PTHR40463:SF1">
    <property type="entry name" value="PH-RESPONSE REGULATOR PROTEIN PALC"/>
    <property type="match status" value="1"/>
</dbReference>
<keyword evidence="6" id="KW-1185">Reference proteome</keyword>
<sequence>MPFPFVLPTASSLSFADFFASSTHPSLPLAATTGRAIVRDALKRHKRLPPPSRPADLPAVLDALNSYLPYLLALDAGLGGSPVGGEEVDVALLKELEVEWRPTLTASVPGREPPRQRLRSIDSEIAFVLSTLGFTYSLLARARLRTLYDATIPTDAQRAAAISAAMKHFLDANSAHAHALARSSQWTSAPPAADILTSTQSALASLTLAEATLIAVLKDDPYPAVVAEDRNEASKDWMFKSPSIPKVRAHLFAHLCLAAAEHAAKGLAVLRGTAGGRLDDALPKYLDDLRRTARGKACRFLGIDAELAGKTGEGIAWLRAAKKELGFATAGSDDDRKKMSGFSKFKKEWAERREDRKIEKGGAWGSDAGRFEEGRVLDMLEKKWVKMNDTVNVQVVPPSEPLVASMPSGREYHTPKPFKAPNLDEDALARMRAPPDPCDAAAQGGEADSSDDENAAGSDPVGAFPGTKAQYSGESSYY</sequence>
<dbReference type="SMART" id="SM01041">
    <property type="entry name" value="BRO1"/>
    <property type="match status" value="1"/>
</dbReference>
<name>A0A6A6NYH1_9PEZI</name>
<evidence type="ECO:0000256" key="1">
    <source>
        <dbReference type="ARBA" id="ARBA00010997"/>
    </source>
</evidence>
<evidence type="ECO:0000259" key="4">
    <source>
        <dbReference type="PROSITE" id="PS51180"/>
    </source>
</evidence>
<evidence type="ECO:0000256" key="2">
    <source>
        <dbReference type="ARBA" id="ARBA00022193"/>
    </source>
</evidence>
<feature type="region of interest" description="Disordered" evidence="3">
    <location>
        <begin position="400"/>
        <end position="478"/>
    </location>
</feature>
<protein>
    <recommendedName>
        <fullName evidence="2">pH-response regulator protein palC</fullName>
    </recommendedName>
</protein>
<dbReference type="Gene3D" id="1.25.40.280">
    <property type="entry name" value="alix/aip1 like domains"/>
    <property type="match status" value="1"/>
</dbReference>
<dbReference type="GO" id="GO:0071467">
    <property type="term" value="P:cellular response to pH"/>
    <property type="evidence" value="ECO:0007669"/>
    <property type="project" value="InterPro"/>
</dbReference>
<dbReference type="PROSITE" id="PS51180">
    <property type="entry name" value="BRO1"/>
    <property type="match status" value="1"/>
</dbReference>
<dbReference type="CDD" id="cd09245">
    <property type="entry name" value="BRO1_UmRIM23-like"/>
    <property type="match status" value="1"/>
</dbReference>
<evidence type="ECO:0000256" key="3">
    <source>
        <dbReference type="SAM" id="MobiDB-lite"/>
    </source>
</evidence>
<dbReference type="AlphaFoldDB" id="A0A6A6NYH1"/>
<dbReference type="PANTHER" id="PTHR40463">
    <property type="entry name" value="PH-RESPONSE REGULATOR PROTEIN PALC"/>
    <property type="match status" value="1"/>
</dbReference>